<dbReference type="InterPro" id="IPR011989">
    <property type="entry name" value="ARM-like"/>
</dbReference>
<protein>
    <recommendedName>
        <fullName evidence="2">RING-type E3 ubiquitin transferase</fullName>
        <ecNumber evidence="2">2.3.2.27</ecNumber>
    </recommendedName>
</protein>
<dbReference type="PROSITE" id="PS50176">
    <property type="entry name" value="ARM_REPEAT"/>
    <property type="match status" value="1"/>
</dbReference>
<dbReference type="Pfam" id="PF00514">
    <property type="entry name" value="Arm"/>
    <property type="match status" value="1"/>
</dbReference>
<dbReference type="PANTHER" id="PTHR22895:SF0">
    <property type="entry name" value="ARMADILLO REPEAT-CONTAINING PROTEIN 6"/>
    <property type="match status" value="1"/>
</dbReference>
<dbReference type="InterPro" id="IPR013083">
    <property type="entry name" value="Znf_RING/FYVE/PHD"/>
</dbReference>
<evidence type="ECO:0000256" key="2">
    <source>
        <dbReference type="ARBA" id="ARBA00012483"/>
    </source>
</evidence>
<dbReference type="SMART" id="SM00185">
    <property type="entry name" value="ARM"/>
    <property type="match status" value="4"/>
</dbReference>
<accession>A0A9Q0LML2</accession>
<feature type="domain" description="U-box" evidence="5">
    <location>
        <begin position="15"/>
        <end position="79"/>
    </location>
</feature>
<keyword evidence="7" id="KW-1185">Reference proteome</keyword>
<dbReference type="EC" id="2.3.2.27" evidence="2"/>
<dbReference type="PANTHER" id="PTHR22895">
    <property type="entry name" value="ARMADILLO REPEAT-CONTAINING PROTEIN 6"/>
    <property type="match status" value="1"/>
</dbReference>
<dbReference type="Gene3D" id="1.25.10.10">
    <property type="entry name" value="Leucine-rich Repeat Variant"/>
    <property type="match status" value="1"/>
</dbReference>
<dbReference type="AlphaFoldDB" id="A0A9Q0LML2"/>
<dbReference type="Gene3D" id="3.30.40.10">
    <property type="entry name" value="Zinc/RING finger domain, C3HC4 (zinc finger)"/>
    <property type="match status" value="1"/>
</dbReference>
<dbReference type="SUPFAM" id="SSF48371">
    <property type="entry name" value="ARM repeat"/>
    <property type="match status" value="1"/>
</dbReference>
<gene>
    <name evidence="6" type="ORF">M0811_07520</name>
</gene>
<dbReference type="InterPro" id="IPR016024">
    <property type="entry name" value="ARM-type_fold"/>
</dbReference>
<dbReference type="GO" id="GO:0061630">
    <property type="term" value="F:ubiquitin protein ligase activity"/>
    <property type="evidence" value="ECO:0007669"/>
    <property type="project" value="UniProtKB-EC"/>
</dbReference>
<reference evidence="6" key="1">
    <citation type="submission" date="2022-10" db="EMBL/GenBank/DDBJ databases">
        <title>Novel sulphate-reducing endosymbionts in the free-living metamonad Anaeramoeba.</title>
        <authorList>
            <person name="Jerlstrom-Hultqvist J."/>
            <person name="Cepicka I."/>
            <person name="Gallot-Lavallee L."/>
            <person name="Salas-Leiva D."/>
            <person name="Curtis B.A."/>
            <person name="Zahonova K."/>
            <person name="Pipaliya S."/>
            <person name="Dacks J."/>
            <person name="Roger A.J."/>
        </authorList>
    </citation>
    <scope>NUCLEOTIDE SEQUENCE</scope>
    <source>
        <strain evidence="6">BMAN</strain>
    </source>
</reference>
<dbReference type="Pfam" id="PF04564">
    <property type="entry name" value="U-box"/>
    <property type="match status" value="1"/>
</dbReference>
<keyword evidence="3" id="KW-0677">Repeat</keyword>
<proteinExistence type="predicted"/>
<sequence length="697" mass="80015">MSIASFLIQKQQLTIPVTLLDPFTNTIFEDPVTLKTGETVSLKTLEKNGWTHPETKEKIGKDEVNPNQQAKEHVIEFVIKEMQKFFKTLSNKSANEQIEAILAMLPFLHKEHNTTINSEAKKLIISHFEQQTSRKTSNPFVEEIKQFTHQEQYKLIVSLINANFQQTVLQLFEAIPELLEGFPVNNQNLMEKLKLVNNYDPNLIDKFIQILVSNKNYNKLEQYFSYGIPSLSADKYYEKTIEQIDEEHELSTNFCEHFINLIHDYLLLSTKTKDEISRWTNILLRNCLPVLLSTDNITTSNEDKLCEMLHKMTFIFASAPPDLCVTSDVFTKELLYVSCFSQVDISSKVTQYSQKLISILLQRFKHIDDGRINFGNVENKLSRIISYSIQYPFSLLAQLNSKFAETDMKKHIDLVTEALNSRLLWETKLAILEKFVEIYYDKNSLRIPAAPDLIISLIKGLRMFPPNMIPIILLVFEIISRSIDNKKLIGAKGVIQRILEIMHFFDDNYQIQISAIRALSEIANLSADNRSILAKFNGVILVLRAMKKFRGDSQLQAVSCFTLWVVSISDENRTIIVDNKGIQAILKSMKLHPRSQDLQANACGALWNIALNDPSKLIISQNNGIRLIVVAMFNHKLDSKVQKYACGALGNLVTIEENAQELKTKEMIEHLNWILEEFPQNDLIKQATRLLDKINPK</sequence>
<dbReference type="GO" id="GO:0016567">
    <property type="term" value="P:protein ubiquitination"/>
    <property type="evidence" value="ECO:0007669"/>
    <property type="project" value="InterPro"/>
</dbReference>
<evidence type="ECO:0000313" key="6">
    <source>
        <dbReference type="EMBL" id="KAJ5075169.1"/>
    </source>
</evidence>
<name>A0A9Q0LML2_ANAIG</name>
<feature type="repeat" description="ARM" evidence="4">
    <location>
        <begin position="580"/>
        <end position="624"/>
    </location>
</feature>
<comment type="caution">
    <text evidence="6">The sequence shown here is derived from an EMBL/GenBank/DDBJ whole genome shotgun (WGS) entry which is preliminary data.</text>
</comment>
<evidence type="ECO:0000256" key="4">
    <source>
        <dbReference type="PROSITE-ProRule" id="PRU00259"/>
    </source>
</evidence>
<dbReference type="InterPro" id="IPR003613">
    <property type="entry name" value="Ubox_domain"/>
</dbReference>
<dbReference type="OrthoDB" id="449062at2759"/>
<evidence type="ECO:0000259" key="5">
    <source>
        <dbReference type="Pfam" id="PF04564"/>
    </source>
</evidence>
<comment type="catalytic activity">
    <reaction evidence="1">
        <text>S-ubiquitinyl-[E2 ubiquitin-conjugating enzyme]-L-cysteine + [acceptor protein]-L-lysine = [E2 ubiquitin-conjugating enzyme]-L-cysteine + N(6)-ubiquitinyl-[acceptor protein]-L-lysine.</text>
        <dbReference type="EC" id="2.3.2.27"/>
    </reaction>
</comment>
<evidence type="ECO:0000256" key="3">
    <source>
        <dbReference type="ARBA" id="ARBA00022737"/>
    </source>
</evidence>
<dbReference type="InterPro" id="IPR000225">
    <property type="entry name" value="Armadillo"/>
</dbReference>
<evidence type="ECO:0000313" key="7">
    <source>
        <dbReference type="Proteomes" id="UP001149090"/>
    </source>
</evidence>
<dbReference type="EMBL" id="JAPDFW010000066">
    <property type="protein sequence ID" value="KAJ5075169.1"/>
    <property type="molecule type" value="Genomic_DNA"/>
</dbReference>
<dbReference type="Proteomes" id="UP001149090">
    <property type="component" value="Unassembled WGS sequence"/>
</dbReference>
<dbReference type="SUPFAM" id="SSF57850">
    <property type="entry name" value="RING/U-box"/>
    <property type="match status" value="1"/>
</dbReference>
<evidence type="ECO:0000256" key="1">
    <source>
        <dbReference type="ARBA" id="ARBA00000900"/>
    </source>
</evidence>
<organism evidence="6 7">
    <name type="scientific">Anaeramoeba ignava</name>
    <name type="common">Anaerobic marine amoeba</name>
    <dbReference type="NCBI Taxonomy" id="1746090"/>
    <lineage>
        <taxon>Eukaryota</taxon>
        <taxon>Metamonada</taxon>
        <taxon>Anaeramoebidae</taxon>
        <taxon>Anaeramoeba</taxon>
    </lineage>
</organism>